<keyword evidence="3 5" id="KW-0067">ATP-binding</keyword>
<dbReference type="InterPro" id="IPR015854">
    <property type="entry name" value="ABC_transpr_LolD-like"/>
</dbReference>
<evidence type="ECO:0000256" key="1">
    <source>
        <dbReference type="ARBA" id="ARBA00022448"/>
    </source>
</evidence>
<dbReference type="PANTHER" id="PTHR24220">
    <property type="entry name" value="IMPORT ATP-BINDING PROTEIN"/>
    <property type="match status" value="1"/>
</dbReference>
<dbReference type="Proteomes" id="UP001321445">
    <property type="component" value="Chromosome"/>
</dbReference>
<dbReference type="CDD" id="cd03255">
    <property type="entry name" value="ABC_MJ0796_LolCDE_FtsE"/>
    <property type="match status" value="1"/>
</dbReference>
<dbReference type="RefSeq" id="WP_286337504.1">
    <property type="nucleotide sequence ID" value="NZ_AP027370.1"/>
</dbReference>
<protein>
    <submittedName>
        <fullName evidence="5">ABC transporter, ATP-binding protein</fullName>
    </submittedName>
</protein>
<reference evidence="5 6" key="1">
    <citation type="submission" date="2023-03" db="EMBL/GenBank/DDBJ databases">
        <title>Description of Hydrogenimonas sp. ISO32.</title>
        <authorList>
            <person name="Mino S."/>
            <person name="Fukazawa S."/>
            <person name="Sawabe T."/>
        </authorList>
    </citation>
    <scope>NUCLEOTIDE SEQUENCE [LARGE SCALE GENOMIC DNA]</scope>
    <source>
        <strain evidence="5 6">ISO32</strain>
    </source>
</reference>
<dbReference type="InterPro" id="IPR017871">
    <property type="entry name" value="ABC_transporter-like_CS"/>
</dbReference>
<dbReference type="InterPro" id="IPR003439">
    <property type="entry name" value="ABC_transporter-like_ATP-bd"/>
</dbReference>
<gene>
    <name evidence="5" type="ORF">HCR_06150</name>
</gene>
<proteinExistence type="predicted"/>
<dbReference type="SMART" id="SM00382">
    <property type="entry name" value="AAA"/>
    <property type="match status" value="1"/>
</dbReference>
<dbReference type="InterPro" id="IPR027417">
    <property type="entry name" value="P-loop_NTPase"/>
</dbReference>
<dbReference type="PROSITE" id="PS50893">
    <property type="entry name" value="ABC_TRANSPORTER_2"/>
    <property type="match status" value="1"/>
</dbReference>
<dbReference type="InterPro" id="IPR017911">
    <property type="entry name" value="MacB-like_ATP-bd"/>
</dbReference>
<dbReference type="GO" id="GO:0005524">
    <property type="term" value="F:ATP binding"/>
    <property type="evidence" value="ECO:0007669"/>
    <property type="project" value="UniProtKB-KW"/>
</dbReference>
<evidence type="ECO:0000259" key="4">
    <source>
        <dbReference type="PROSITE" id="PS50893"/>
    </source>
</evidence>
<keyword evidence="2" id="KW-0547">Nucleotide-binding</keyword>
<evidence type="ECO:0000313" key="6">
    <source>
        <dbReference type="Proteomes" id="UP001321445"/>
    </source>
</evidence>
<dbReference type="PROSITE" id="PS00211">
    <property type="entry name" value="ABC_TRANSPORTER_1"/>
    <property type="match status" value="1"/>
</dbReference>
<evidence type="ECO:0000256" key="3">
    <source>
        <dbReference type="ARBA" id="ARBA00022840"/>
    </source>
</evidence>
<organism evidence="5 6">
    <name type="scientific">Hydrogenimonas cancrithermarum</name>
    <dbReference type="NCBI Taxonomy" id="2993563"/>
    <lineage>
        <taxon>Bacteria</taxon>
        <taxon>Pseudomonadati</taxon>
        <taxon>Campylobacterota</taxon>
        <taxon>Epsilonproteobacteria</taxon>
        <taxon>Campylobacterales</taxon>
        <taxon>Hydrogenimonadaceae</taxon>
        <taxon>Hydrogenimonas</taxon>
    </lineage>
</organism>
<feature type="domain" description="ABC transporter" evidence="4">
    <location>
        <begin position="14"/>
        <end position="243"/>
    </location>
</feature>
<sequence length="243" mass="26781">MITGKDASVAGFAVHCRNITKTYGKGSAKVHALRGVDLDIRKGEMMIIAGPSGCGKTTFVSIISTLLEPDSGTCRVFGRDVFHFSKEQKILYRRQTIGFVFQAFNLLPALTAQENAALPLLIKGVERKKAMRLAAETLRDVGLSVRHNALPSQMSGGEKQRVAVARALIHNPRLVVCDEPTSNLDHVTGQKIMELLQGLARTHGTTLLVVTHDNRIYNYADRIAHMDDGRIMDIEIIKSRDFS</sequence>
<dbReference type="Gene3D" id="3.40.50.300">
    <property type="entry name" value="P-loop containing nucleotide triphosphate hydrolases"/>
    <property type="match status" value="1"/>
</dbReference>
<keyword evidence="6" id="KW-1185">Reference proteome</keyword>
<dbReference type="EMBL" id="AP027370">
    <property type="protein sequence ID" value="BDY12303.1"/>
    <property type="molecule type" value="Genomic_DNA"/>
</dbReference>
<evidence type="ECO:0000256" key="2">
    <source>
        <dbReference type="ARBA" id="ARBA00022741"/>
    </source>
</evidence>
<name>A0ABM8FLI5_9BACT</name>
<dbReference type="Pfam" id="PF00005">
    <property type="entry name" value="ABC_tran"/>
    <property type="match status" value="1"/>
</dbReference>
<evidence type="ECO:0000313" key="5">
    <source>
        <dbReference type="EMBL" id="BDY12303.1"/>
    </source>
</evidence>
<dbReference type="SUPFAM" id="SSF52540">
    <property type="entry name" value="P-loop containing nucleoside triphosphate hydrolases"/>
    <property type="match status" value="1"/>
</dbReference>
<keyword evidence="1" id="KW-0813">Transport</keyword>
<accession>A0ABM8FLI5</accession>
<dbReference type="InterPro" id="IPR003593">
    <property type="entry name" value="AAA+_ATPase"/>
</dbReference>